<dbReference type="PANTHER" id="PTHR16092">
    <property type="entry name" value="SEC3/SYNTAXIN-RELATED"/>
    <property type="match status" value="1"/>
</dbReference>
<feature type="compositionally biased region" description="Basic residues" evidence="1">
    <location>
        <begin position="1"/>
        <end position="10"/>
    </location>
</feature>
<dbReference type="OrthoDB" id="10648222at2759"/>
<dbReference type="AlphaFoldDB" id="A0A1J4JS01"/>
<accession>A0A1J4JS01</accession>
<dbReference type="GO" id="GO:0005546">
    <property type="term" value="F:phosphatidylinositol-4,5-bisphosphate binding"/>
    <property type="evidence" value="ECO:0007669"/>
    <property type="project" value="TreeGrafter"/>
</dbReference>
<keyword evidence="3" id="KW-1185">Reference proteome</keyword>
<dbReference type="PANTHER" id="PTHR16092:SF14">
    <property type="entry name" value="EXOCYST COMPLEX COMPONENT 1 ISOFORM X1"/>
    <property type="match status" value="1"/>
</dbReference>
<name>A0A1J4JS01_9EUKA</name>
<gene>
    <name evidence="2" type="ORF">TRFO_07381</name>
</gene>
<comment type="caution">
    <text evidence="2">The sequence shown here is derived from an EMBL/GenBank/DDBJ whole genome shotgun (WGS) entry which is preliminary data.</text>
</comment>
<sequence length="689" mass="79347">MKRSKQRHALRPPPKPDFSPPVEMQVINTDIAFDENERKKFDALAEPFLSESVSNLPQTLEETINNYHNKNAESLVLNKLDLENAKIKLSQILEKLNVSLESAIITRNNERIVSEKLRSIDLNSDKDATVVVNKQEASKLLTQIAEDASVPPEWEALIGHPRFSAIQNLPHLYEVLMKLTEEVESENIPPSLVGLRVAKERVESFKNLSETFSNAFLTFINRTFSKVDIVQAFATKAPLAEYIPPDENEEEDDDSHKKKMKKYSIPSVSEHPLLKVANLYWKFICWEKIHYYEDCYLQLQKIYINCSNAYFLKHTGERFIKNIAMLQSSTRPKPVPTDPFATDDEYSDPHSQLFVHNINRFLSDFFNGINAEACILSEFWKITDPSTLGQIITKPTIESVKAFMEAVKLFDPLFLIIAYRLCANADKNSIVPLDEIVAVPRSAWQNHLKKMFAEVRSSKAPKTVCVIQVFKDLPKFFKTLTGITPENDLDIFEKTICVIIEELVTILTEEIALKLPKKNMVSRTVVMNMAFLFERMRTMDIISKSKAISSKMLSIQHLLKTNIDIFLEQMTAKIWPDAFSFFNQVEEWMKQDGFTYEIVTFQVSHTEEKFKDLNEKIDKKIVASVGECFNFLRKKIPSESLRRELKKSVVVNIQELFQKWSNIAYQCYGIKLTTTPEKVVQLMKDSPKV</sequence>
<dbReference type="RefSeq" id="XP_068354955.1">
    <property type="nucleotide sequence ID" value="XM_068493645.1"/>
</dbReference>
<feature type="region of interest" description="Disordered" evidence="1">
    <location>
        <begin position="1"/>
        <end position="21"/>
    </location>
</feature>
<proteinExistence type="predicted"/>
<dbReference type="Proteomes" id="UP000179807">
    <property type="component" value="Unassembled WGS sequence"/>
</dbReference>
<dbReference type="GO" id="GO:0000145">
    <property type="term" value="C:exocyst"/>
    <property type="evidence" value="ECO:0007669"/>
    <property type="project" value="TreeGrafter"/>
</dbReference>
<evidence type="ECO:0000256" key="1">
    <source>
        <dbReference type="SAM" id="MobiDB-lite"/>
    </source>
</evidence>
<protein>
    <submittedName>
        <fullName evidence="2">Uncharacterized protein</fullName>
    </submittedName>
</protein>
<dbReference type="GO" id="GO:0005886">
    <property type="term" value="C:plasma membrane"/>
    <property type="evidence" value="ECO:0007669"/>
    <property type="project" value="TreeGrafter"/>
</dbReference>
<evidence type="ECO:0000313" key="3">
    <source>
        <dbReference type="Proteomes" id="UP000179807"/>
    </source>
</evidence>
<dbReference type="VEuPathDB" id="TrichDB:TRFO_07381"/>
<evidence type="ECO:0000313" key="2">
    <source>
        <dbReference type="EMBL" id="OHT01819.1"/>
    </source>
</evidence>
<dbReference type="GeneID" id="94828349"/>
<reference evidence="2" key="1">
    <citation type="submission" date="2016-10" db="EMBL/GenBank/DDBJ databases">
        <authorList>
            <person name="Benchimol M."/>
            <person name="Almeida L.G."/>
            <person name="Vasconcelos A.T."/>
            <person name="Perreira-Neves A."/>
            <person name="Rosa I.A."/>
            <person name="Tasca T."/>
            <person name="Bogo M.R."/>
            <person name="de Souza W."/>
        </authorList>
    </citation>
    <scope>NUCLEOTIDE SEQUENCE [LARGE SCALE GENOMIC DNA]</scope>
    <source>
        <strain evidence="2">K</strain>
    </source>
</reference>
<dbReference type="EMBL" id="MLAK01000893">
    <property type="protein sequence ID" value="OHT01819.1"/>
    <property type="molecule type" value="Genomic_DNA"/>
</dbReference>
<dbReference type="GO" id="GO:0006893">
    <property type="term" value="P:Golgi to plasma membrane transport"/>
    <property type="evidence" value="ECO:0007669"/>
    <property type="project" value="TreeGrafter"/>
</dbReference>
<organism evidence="2 3">
    <name type="scientific">Tritrichomonas foetus</name>
    <dbReference type="NCBI Taxonomy" id="1144522"/>
    <lineage>
        <taxon>Eukaryota</taxon>
        <taxon>Metamonada</taxon>
        <taxon>Parabasalia</taxon>
        <taxon>Tritrichomonadida</taxon>
        <taxon>Tritrichomonadidae</taxon>
        <taxon>Tritrichomonas</taxon>
    </lineage>
</organism>
<dbReference type="GO" id="GO:0006887">
    <property type="term" value="P:exocytosis"/>
    <property type="evidence" value="ECO:0007669"/>
    <property type="project" value="TreeGrafter"/>
</dbReference>